<accession>A0A8F8KR16</accession>
<dbReference type="EMBL" id="MZ420154">
    <property type="protein sequence ID" value="QYA18437.1"/>
    <property type="molecule type" value="Genomic_DNA"/>
</dbReference>
<organism evidence="1">
    <name type="scientific">Clandestinovirus</name>
    <dbReference type="NCBI Taxonomy" id="2831644"/>
    <lineage>
        <taxon>Viruses</taxon>
    </lineage>
</organism>
<reference evidence="1" key="1">
    <citation type="submission" date="2021-06" db="EMBL/GenBank/DDBJ databases">
        <authorList>
            <person name="Rolland C."/>
        </authorList>
    </citation>
    <scope>NUCLEOTIDE SEQUENCE</scope>
    <source>
        <strain evidence="1">347.936635</strain>
    </source>
</reference>
<proteinExistence type="predicted"/>
<name>A0A8F8KR16_9VIRU</name>
<gene>
    <name evidence="1" type="ORF">KOM_12_168</name>
</gene>
<evidence type="ECO:0000313" key="1">
    <source>
        <dbReference type="EMBL" id="QYA18437.1"/>
    </source>
</evidence>
<protein>
    <submittedName>
        <fullName evidence="1">Uncharacterized protein</fullName>
    </submittedName>
</protein>
<sequence>MTSVALPQEIIVIIEEKKRIEEDDMKMEVFEEFIIPWIYHFRQYSDFIEDPQLNELGNLFGSVGEHLSAYMLTSVRRVCKRLNNKVSLGYQKMISFYSTGMYFANKRNPFK</sequence>